<dbReference type="AlphaFoldDB" id="A0A8J6XGW4"/>
<name>A0A8J6XGW4_9CYAN</name>
<accession>A0A8J6XGW4</accession>
<proteinExistence type="predicted"/>
<evidence type="ECO:0000313" key="1">
    <source>
        <dbReference type="EMBL" id="MBD2773020.1"/>
    </source>
</evidence>
<keyword evidence="2" id="KW-1185">Reference proteome</keyword>
<evidence type="ECO:0000313" key="2">
    <source>
        <dbReference type="Proteomes" id="UP000629098"/>
    </source>
</evidence>
<dbReference type="Proteomes" id="UP000629098">
    <property type="component" value="Unassembled WGS sequence"/>
</dbReference>
<dbReference type="EMBL" id="JACXAE010000048">
    <property type="protein sequence ID" value="MBD2773020.1"/>
    <property type="molecule type" value="Genomic_DNA"/>
</dbReference>
<reference evidence="1" key="1">
    <citation type="submission" date="2020-09" db="EMBL/GenBank/DDBJ databases">
        <title>Iningainema tapete sp. nov. (Scytonemataceae, Cyanobacteria) from greenhouses in central Florida (USA) produces two types of nodularin with biosynthetic potential for microcystin-LR and anabaenopeptins.</title>
        <authorList>
            <person name="Berthold D.E."/>
            <person name="Lefler F.W."/>
            <person name="Huang I.-S."/>
            <person name="Abdulla H."/>
            <person name="Zimba P.V."/>
            <person name="Laughinghouse H.D. IV."/>
        </authorList>
    </citation>
    <scope>NUCLEOTIDE SEQUENCE</scope>
    <source>
        <strain evidence="1">BLCCT55</strain>
    </source>
</reference>
<gene>
    <name evidence="1" type="ORF">ICL16_13290</name>
</gene>
<comment type="caution">
    <text evidence="1">The sequence shown here is derived from an EMBL/GenBank/DDBJ whole genome shotgun (WGS) entry which is preliminary data.</text>
</comment>
<organism evidence="1 2">
    <name type="scientific">Iningainema tapete BLCC-T55</name>
    <dbReference type="NCBI Taxonomy" id="2748662"/>
    <lineage>
        <taxon>Bacteria</taxon>
        <taxon>Bacillati</taxon>
        <taxon>Cyanobacteriota</taxon>
        <taxon>Cyanophyceae</taxon>
        <taxon>Nostocales</taxon>
        <taxon>Scytonemataceae</taxon>
        <taxon>Iningainema tapete</taxon>
    </lineage>
</organism>
<protein>
    <submittedName>
        <fullName evidence="1">Uncharacterized protein</fullName>
    </submittedName>
</protein>
<sequence length="78" mass="9119">MSEYPKAFDIWRLWQYFDSIGIEKISYLSKDFDVSDEDGIEELFNCLLHSGVDGDSPAETLRDRIKTYKIIYVTISCK</sequence>